<dbReference type="GO" id="GO:0051082">
    <property type="term" value="F:unfolded protein binding"/>
    <property type="evidence" value="ECO:0007669"/>
    <property type="project" value="TreeGrafter"/>
</dbReference>
<sequence>MERKVKKRQVNLTINVVPDYSRAGDSIVYYPNNVLGNGATSIVYGGFHEVQDRKAAVKRIPKNHYKIFENELEVWRKLTTPDLVNIVGYYARYEDTKNCAYFIAMELALGTLDDVVTGKPNVSAWTKESCIKYLNDASQGLEFLHGKNIIHRDIKPSNIMIFANNDHNDLAKLGDFGISRIIELNSDQTDSVGKGTYDWMAPEVLQDYNQVNDDKLPIKFPNTTAIDIFCLGQTYFYGISQGEKLFGNIVFRAHNVLSGNPGDLKKMMKKMSDNDIPLIKLVLEMVKREPTERPTIQTVLKHPFHWDNFKFLEFVQDVAGILDNKVKELQTLEDLDKAYSKYHLQETGSEFDFEQEMSSNFVALLSASWKKNYSNDSKSCIKLIELIRDKLAHFSSQKEEVNEDCYFGENGKFCKGKYAEYFNQKFPLLGIFLHDFFKRNHLERFYLERFY</sequence>
<dbReference type="Gene3D" id="1.10.510.10">
    <property type="entry name" value="Transferase(Phosphotransferase) domain 1"/>
    <property type="match status" value="1"/>
</dbReference>
<evidence type="ECO:0000313" key="8">
    <source>
        <dbReference type="EMBL" id="OXA40757.1"/>
    </source>
</evidence>
<comment type="similarity">
    <text evidence="5">Belongs to the protein kinase superfamily.</text>
</comment>
<dbReference type="PROSITE" id="PS50011">
    <property type="entry name" value="PROTEIN_KINASE_DOM"/>
    <property type="match status" value="1"/>
</dbReference>
<evidence type="ECO:0000256" key="4">
    <source>
        <dbReference type="PROSITE-ProRule" id="PRU10141"/>
    </source>
</evidence>
<accession>A0A226D7P2</accession>
<dbReference type="InterPro" id="IPR017441">
    <property type="entry name" value="Protein_kinase_ATP_BS"/>
</dbReference>
<dbReference type="InterPro" id="IPR008271">
    <property type="entry name" value="Ser/Thr_kinase_AS"/>
</dbReference>
<keyword evidence="3 4" id="KW-0067">ATP-binding</keyword>
<evidence type="ECO:0000256" key="5">
    <source>
        <dbReference type="RuleBase" id="RU000304"/>
    </source>
</evidence>
<comment type="caution">
    <text evidence="8">The sequence shown here is derived from an EMBL/GenBank/DDBJ whole genome shotgun (WGS) entry which is preliminary data.</text>
</comment>
<proteinExistence type="inferred from homology"/>
<dbReference type="GO" id="GO:0004521">
    <property type="term" value="F:RNA endonuclease activity"/>
    <property type="evidence" value="ECO:0007669"/>
    <property type="project" value="InterPro"/>
</dbReference>
<dbReference type="InterPro" id="IPR010513">
    <property type="entry name" value="KEN_dom"/>
</dbReference>
<dbReference type="SMART" id="SM00220">
    <property type="entry name" value="S_TKc"/>
    <property type="match status" value="1"/>
</dbReference>
<dbReference type="GO" id="GO:0070059">
    <property type="term" value="P:intrinsic apoptotic signaling pathway in response to endoplasmic reticulum stress"/>
    <property type="evidence" value="ECO:0007669"/>
    <property type="project" value="TreeGrafter"/>
</dbReference>
<keyword evidence="8" id="KW-0808">Transferase</keyword>
<name>A0A226D7P2_FOLCA</name>
<dbReference type="STRING" id="158441.A0A226D7P2"/>
<reference evidence="8 9" key="1">
    <citation type="submission" date="2015-12" db="EMBL/GenBank/DDBJ databases">
        <title>The genome of Folsomia candida.</title>
        <authorList>
            <person name="Faddeeva A."/>
            <person name="Derks M.F."/>
            <person name="Anvar Y."/>
            <person name="Smit S."/>
            <person name="Van Straalen N."/>
            <person name="Roelofs D."/>
        </authorList>
    </citation>
    <scope>NUCLEOTIDE SEQUENCE [LARGE SCALE GENOMIC DNA]</scope>
    <source>
        <strain evidence="8 9">VU population</strain>
        <tissue evidence="8">Whole body</tissue>
    </source>
</reference>
<dbReference type="InterPro" id="IPR045133">
    <property type="entry name" value="IRE1/2-like"/>
</dbReference>
<feature type="domain" description="Protein kinase" evidence="6">
    <location>
        <begin position="29"/>
        <end position="305"/>
    </location>
</feature>
<dbReference type="Proteomes" id="UP000198287">
    <property type="component" value="Unassembled WGS sequence"/>
</dbReference>
<dbReference type="PANTHER" id="PTHR13954">
    <property type="entry name" value="IRE1-RELATED"/>
    <property type="match status" value="1"/>
</dbReference>
<evidence type="ECO:0000313" key="9">
    <source>
        <dbReference type="Proteomes" id="UP000198287"/>
    </source>
</evidence>
<dbReference type="EMBL" id="LNIX01000032">
    <property type="protein sequence ID" value="OXA40757.1"/>
    <property type="molecule type" value="Genomic_DNA"/>
</dbReference>
<keyword evidence="8" id="KW-0418">Kinase</keyword>
<feature type="binding site" evidence="4">
    <location>
        <position position="58"/>
    </location>
    <ligand>
        <name>ATP</name>
        <dbReference type="ChEBI" id="CHEBI:30616"/>
    </ligand>
</feature>
<evidence type="ECO:0000259" key="7">
    <source>
        <dbReference type="PROSITE" id="PS51392"/>
    </source>
</evidence>
<dbReference type="OrthoDB" id="6334171at2759"/>
<dbReference type="PANTHER" id="PTHR13954:SF6">
    <property type="entry name" value="NON-SPECIFIC SERINE_THREONINE PROTEIN KINASE"/>
    <property type="match status" value="1"/>
</dbReference>
<keyword evidence="9" id="KW-1185">Reference proteome</keyword>
<dbReference type="OMA" id="ENELEVW"/>
<evidence type="ECO:0000256" key="1">
    <source>
        <dbReference type="ARBA" id="ARBA00022729"/>
    </source>
</evidence>
<dbReference type="PROSITE" id="PS00107">
    <property type="entry name" value="PROTEIN_KINASE_ATP"/>
    <property type="match status" value="1"/>
</dbReference>
<dbReference type="PROSITE" id="PS51392">
    <property type="entry name" value="KEN"/>
    <property type="match status" value="1"/>
</dbReference>
<dbReference type="GO" id="GO:0006397">
    <property type="term" value="P:mRNA processing"/>
    <property type="evidence" value="ECO:0007669"/>
    <property type="project" value="InterPro"/>
</dbReference>
<protein>
    <submittedName>
        <fullName evidence="8">Serine/threonine-protein kinase/endoribonuclease IRE2</fullName>
    </submittedName>
</protein>
<keyword evidence="5" id="KW-0723">Serine/threonine-protein kinase</keyword>
<dbReference type="InterPro" id="IPR011009">
    <property type="entry name" value="Kinase-like_dom_sf"/>
</dbReference>
<dbReference type="Pfam" id="PF00069">
    <property type="entry name" value="Pkinase"/>
    <property type="match status" value="1"/>
</dbReference>
<evidence type="ECO:0000256" key="3">
    <source>
        <dbReference type="ARBA" id="ARBA00022840"/>
    </source>
</evidence>
<dbReference type="AlphaFoldDB" id="A0A226D7P2"/>
<dbReference type="GO" id="GO:0036498">
    <property type="term" value="P:IRE1-mediated unfolded protein response"/>
    <property type="evidence" value="ECO:0007669"/>
    <property type="project" value="TreeGrafter"/>
</dbReference>
<dbReference type="GO" id="GO:0004674">
    <property type="term" value="F:protein serine/threonine kinase activity"/>
    <property type="evidence" value="ECO:0007669"/>
    <property type="project" value="UniProtKB-KW"/>
</dbReference>
<evidence type="ECO:0000259" key="6">
    <source>
        <dbReference type="PROSITE" id="PS50011"/>
    </source>
</evidence>
<dbReference type="Gene3D" id="3.30.200.20">
    <property type="entry name" value="Phosphorylase Kinase, domain 1"/>
    <property type="match status" value="1"/>
</dbReference>
<feature type="domain" description="KEN" evidence="7">
    <location>
        <begin position="308"/>
        <end position="451"/>
    </location>
</feature>
<gene>
    <name evidence="8" type="ORF">Fcan01_24549</name>
</gene>
<dbReference type="GO" id="GO:0005524">
    <property type="term" value="F:ATP binding"/>
    <property type="evidence" value="ECO:0007669"/>
    <property type="project" value="UniProtKB-UniRule"/>
</dbReference>
<dbReference type="SUPFAM" id="SSF56112">
    <property type="entry name" value="Protein kinase-like (PK-like)"/>
    <property type="match status" value="1"/>
</dbReference>
<dbReference type="PROSITE" id="PS00108">
    <property type="entry name" value="PROTEIN_KINASE_ST"/>
    <property type="match status" value="1"/>
</dbReference>
<dbReference type="GO" id="GO:1990604">
    <property type="term" value="C:IRE1-TRAF2-ASK1 complex"/>
    <property type="evidence" value="ECO:0007669"/>
    <property type="project" value="TreeGrafter"/>
</dbReference>
<dbReference type="InterPro" id="IPR000719">
    <property type="entry name" value="Prot_kinase_dom"/>
</dbReference>
<keyword evidence="2 4" id="KW-0547">Nucleotide-binding</keyword>
<organism evidence="8 9">
    <name type="scientific">Folsomia candida</name>
    <name type="common">Springtail</name>
    <dbReference type="NCBI Taxonomy" id="158441"/>
    <lineage>
        <taxon>Eukaryota</taxon>
        <taxon>Metazoa</taxon>
        <taxon>Ecdysozoa</taxon>
        <taxon>Arthropoda</taxon>
        <taxon>Hexapoda</taxon>
        <taxon>Collembola</taxon>
        <taxon>Entomobryomorpha</taxon>
        <taxon>Isotomoidea</taxon>
        <taxon>Isotomidae</taxon>
        <taxon>Proisotominae</taxon>
        <taxon>Folsomia</taxon>
    </lineage>
</organism>
<dbReference type="InterPro" id="IPR038357">
    <property type="entry name" value="KEN_sf"/>
</dbReference>
<dbReference type="Pfam" id="PF06479">
    <property type="entry name" value="Ribonuc_2-5A"/>
    <property type="match status" value="1"/>
</dbReference>
<dbReference type="Gene3D" id="1.20.1440.180">
    <property type="entry name" value="KEN domain"/>
    <property type="match status" value="1"/>
</dbReference>
<evidence type="ECO:0000256" key="2">
    <source>
        <dbReference type="ARBA" id="ARBA00022741"/>
    </source>
</evidence>
<keyword evidence="1" id="KW-0732">Signal</keyword>